<reference evidence="3" key="2">
    <citation type="submission" date="2014-09" db="EMBL/GenBank/DDBJ databases">
        <authorList>
            <consortium name="NBRP consortium"/>
            <person name="Sawabe T."/>
            <person name="Meirelles P."/>
            <person name="Nakanishi M."/>
            <person name="Sayaka M."/>
            <person name="Hattori M."/>
            <person name="Ohkuma M."/>
        </authorList>
    </citation>
    <scope>NUCLEOTIDE SEQUENCE [LARGE SCALE GENOMIC DNA]</scope>
    <source>
        <strain evidence="3">JCM 19239</strain>
    </source>
</reference>
<keyword evidence="3" id="KW-1185">Reference proteome</keyword>
<accession>A0ABQ0JF25</accession>
<organism evidence="2 3">
    <name type="scientific">Vibrio variabilis</name>
    <dbReference type="NCBI Taxonomy" id="990271"/>
    <lineage>
        <taxon>Bacteria</taxon>
        <taxon>Pseudomonadati</taxon>
        <taxon>Pseudomonadota</taxon>
        <taxon>Gammaproteobacteria</taxon>
        <taxon>Vibrionales</taxon>
        <taxon>Vibrionaceae</taxon>
        <taxon>Vibrio</taxon>
    </lineage>
</organism>
<name>A0ABQ0JF25_9VIBR</name>
<dbReference type="PANTHER" id="PTHR34700:SF8">
    <property type="entry name" value="POTASSIUM BINDING PROTEIN KBP"/>
    <property type="match status" value="1"/>
</dbReference>
<feature type="domain" description="LysM" evidence="1">
    <location>
        <begin position="1"/>
        <end position="45"/>
    </location>
</feature>
<reference evidence="3" key="1">
    <citation type="submission" date="2014-09" db="EMBL/GenBank/DDBJ databases">
        <title>Vibrio variabilis JCM 19239. (C206) whole genome shotgun sequence.</title>
        <authorList>
            <person name="Sawabe T."/>
            <person name="Meirelles P."/>
            <person name="Nakanishi M."/>
            <person name="Sayaka M."/>
            <person name="Hattori M."/>
            <person name="Ohkuma M."/>
        </authorList>
    </citation>
    <scope>NUCLEOTIDE SEQUENCE [LARGE SCALE GENOMIC DNA]</scope>
    <source>
        <strain evidence="3">JCM 19239</strain>
    </source>
</reference>
<dbReference type="InterPro" id="IPR036779">
    <property type="entry name" value="LysM_dom_sf"/>
</dbReference>
<dbReference type="Gene3D" id="3.10.350.10">
    <property type="entry name" value="LysM domain"/>
    <property type="match status" value="1"/>
</dbReference>
<evidence type="ECO:0000259" key="1">
    <source>
        <dbReference type="PROSITE" id="PS51782"/>
    </source>
</evidence>
<comment type="caution">
    <text evidence="2">The sequence shown here is derived from an EMBL/GenBank/DDBJ whole genome shotgun (WGS) entry which is preliminary data.</text>
</comment>
<dbReference type="PROSITE" id="PS51782">
    <property type="entry name" value="LYSM"/>
    <property type="match status" value="1"/>
</dbReference>
<sequence length="324" mass="36331">MKKGDTLWAISSLYLHSPWCWPELWGKNRHIHNPHLIYPGDRLSLSWVDGQPRLTHKKLEKLSPRIQIASKAPIAAINAITQARYTRTEGLVLSSELRDFPKVIGSSNGLKYVTAQDDVYINYQGDETDWAIYRVSQTFSALQPEYSMQQVRMVAVAKTKTQNADITTLEIERLIHEVKQQDVVIPLPSIQTPEHLQSFEPLAGIPVDGLAIVGMMEATHYAVRGQAVVLNHGFVSGIEQGSSYTLVRPAQAFQFAQGEHGLTDTDQEGLSQQLPTIEIGHLVVIRSYPFFSIALITEASEPITRQTIVLILIKRRPVNGPCYR</sequence>
<evidence type="ECO:0000313" key="2">
    <source>
        <dbReference type="EMBL" id="GAL27372.1"/>
    </source>
</evidence>
<dbReference type="Pfam" id="PF01476">
    <property type="entry name" value="LysM"/>
    <property type="match status" value="1"/>
</dbReference>
<dbReference type="Proteomes" id="UP000029223">
    <property type="component" value="Unassembled WGS sequence"/>
</dbReference>
<dbReference type="CDD" id="cd00118">
    <property type="entry name" value="LysM"/>
    <property type="match status" value="1"/>
</dbReference>
<evidence type="ECO:0000313" key="3">
    <source>
        <dbReference type="Proteomes" id="UP000029223"/>
    </source>
</evidence>
<dbReference type="EMBL" id="BBMS01000028">
    <property type="protein sequence ID" value="GAL27372.1"/>
    <property type="molecule type" value="Genomic_DNA"/>
</dbReference>
<dbReference type="PANTHER" id="PTHR34700">
    <property type="entry name" value="POTASSIUM BINDING PROTEIN KBP"/>
    <property type="match status" value="1"/>
</dbReference>
<proteinExistence type="predicted"/>
<protein>
    <recommendedName>
        <fullName evidence="1">LysM domain-containing protein</fullName>
    </recommendedName>
</protein>
<dbReference type="InterPro" id="IPR018392">
    <property type="entry name" value="LysM"/>
</dbReference>
<gene>
    <name evidence="2" type="ORF">JCM19239_6685</name>
</gene>
<dbReference type="InterPro" id="IPR052196">
    <property type="entry name" value="Bact_Kbp"/>
</dbReference>